<protein>
    <submittedName>
        <fullName evidence="2">Uncharacterized protein</fullName>
    </submittedName>
</protein>
<name>A0ABN2WH07_9ACTN</name>
<gene>
    <name evidence="2" type="ORF">GCM10009759_17780</name>
</gene>
<organism evidence="2 3">
    <name type="scientific">Kitasatospora saccharophila</name>
    <dbReference type="NCBI Taxonomy" id="407973"/>
    <lineage>
        <taxon>Bacteria</taxon>
        <taxon>Bacillati</taxon>
        <taxon>Actinomycetota</taxon>
        <taxon>Actinomycetes</taxon>
        <taxon>Kitasatosporales</taxon>
        <taxon>Streptomycetaceae</taxon>
        <taxon>Kitasatospora</taxon>
    </lineage>
</organism>
<accession>A0ABN2WH07</accession>
<proteinExistence type="predicted"/>
<evidence type="ECO:0000313" key="3">
    <source>
        <dbReference type="Proteomes" id="UP001500897"/>
    </source>
</evidence>
<evidence type="ECO:0000256" key="1">
    <source>
        <dbReference type="SAM" id="MobiDB-lite"/>
    </source>
</evidence>
<feature type="region of interest" description="Disordered" evidence="1">
    <location>
        <begin position="180"/>
        <end position="202"/>
    </location>
</feature>
<dbReference type="Proteomes" id="UP001500897">
    <property type="component" value="Unassembled WGS sequence"/>
</dbReference>
<evidence type="ECO:0000313" key="2">
    <source>
        <dbReference type="EMBL" id="GAA2092251.1"/>
    </source>
</evidence>
<sequence length="493" mass="52044">MAKRKKGDGHRGPEVRNFVQVVRQPSLGVELSTGRAWVGVDQQVGHGSADALFALTDEQYAAALAGEGLGPFTGECWRGEHDDLLLFHPGGASWYPEHWHPARARMLPPRFEGELWWYVDALDGPADGPGAAVARLLAPTADGPVFRLTGEDAHPRPAALIGGLGPGSDRARARAVLGEPVEADGDGGDGNGNGNRSGDSDLHAVEGDRVRLEYADGGLVSIALERPAPRPLPDGPVRALLAVLGEPEGGPAFRELVRLAGGAHRRWASSSGPSWRLLAFDGGAEVLTRDGEVLGVRLPASGPLSASGLLPGSRTEVHRALGAPSATVAGTDLHRYGARDLLVGYGAEFDSARPGAAPVRVTAVPRGVSVPRDPYRWRSGEFTLFLDVLGRPESHPLVGWVRALPGARLVLRRGLVTAVVVGEHGGHRAERLAAFVDGMPAAPARGDVPFGLPRERGERDDLREFAQGWIHVHCADGSAVSTVTVARQPPPVR</sequence>
<keyword evidence="3" id="KW-1185">Reference proteome</keyword>
<comment type="caution">
    <text evidence="2">The sequence shown here is derived from an EMBL/GenBank/DDBJ whole genome shotgun (WGS) entry which is preliminary data.</text>
</comment>
<dbReference type="EMBL" id="BAAANS010000009">
    <property type="protein sequence ID" value="GAA2092251.1"/>
    <property type="molecule type" value="Genomic_DNA"/>
</dbReference>
<reference evidence="2 3" key="1">
    <citation type="journal article" date="2019" name="Int. J. Syst. Evol. Microbiol.">
        <title>The Global Catalogue of Microorganisms (GCM) 10K type strain sequencing project: providing services to taxonomists for standard genome sequencing and annotation.</title>
        <authorList>
            <consortium name="The Broad Institute Genomics Platform"/>
            <consortium name="The Broad Institute Genome Sequencing Center for Infectious Disease"/>
            <person name="Wu L."/>
            <person name="Ma J."/>
        </authorList>
    </citation>
    <scope>NUCLEOTIDE SEQUENCE [LARGE SCALE GENOMIC DNA]</scope>
    <source>
        <strain evidence="2 3">JCM 14559</strain>
    </source>
</reference>
<dbReference type="RefSeq" id="WP_344551380.1">
    <property type="nucleotide sequence ID" value="NZ_BAAANS010000009.1"/>
</dbReference>